<reference evidence="8 9" key="1">
    <citation type="journal article" date="2023" name="Plants (Basel)">
        <title>Bridging the Gap: Combining Genomics and Transcriptomics Approaches to Understand Stylosanthes scabra, an Orphan Legume from the Brazilian Caatinga.</title>
        <authorList>
            <person name="Ferreira-Neto J.R.C."/>
            <person name="da Silva M.D."/>
            <person name="Binneck E."/>
            <person name="de Melo N.F."/>
            <person name="da Silva R.H."/>
            <person name="de Melo A.L.T.M."/>
            <person name="Pandolfi V."/>
            <person name="Bustamante F.O."/>
            <person name="Brasileiro-Vidal A.C."/>
            <person name="Benko-Iseppon A.M."/>
        </authorList>
    </citation>
    <scope>NUCLEOTIDE SEQUENCE [LARGE SCALE GENOMIC DNA]</scope>
    <source>
        <tissue evidence="8">Leaves</tissue>
    </source>
</reference>
<gene>
    <name evidence="8" type="ORF">PIB30_067340</name>
</gene>
<keyword evidence="5" id="KW-0210">Decarboxylase</keyword>
<dbReference type="Pfam" id="PF09349">
    <property type="entry name" value="OHCU_decarbox"/>
    <property type="match status" value="1"/>
</dbReference>
<feature type="domain" description="Oxo-4-hydroxy-4-carboxy-5-ureidoimidazoline decarboxylase" evidence="7">
    <location>
        <begin position="30"/>
        <end position="124"/>
    </location>
</feature>
<dbReference type="EMBL" id="JASCZI010181944">
    <property type="protein sequence ID" value="MED6186503.1"/>
    <property type="molecule type" value="Genomic_DNA"/>
</dbReference>
<evidence type="ECO:0000256" key="3">
    <source>
        <dbReference type="ARBA" id="ARBA00012257"/>
    </source>
</evidence>
<evidence type="ECO:0000256" key="6">
    <source>
        <dbReference type="ARBA" id="ARBA00023239"/>
    </source>
</evidence>
<protein>
    <recommendedName>
        <fullName evidence="3">2-oxo-4-hydroxy-4-carboxy-5-ureidoimidazoline decarboxylase</fullName>
        <ecNumber evidence="3">4.1.1.97</ecNumber>
    </recommendedName>
</protein>
<dbReference type="SUPFAM" id="SSF158694">
    <property type="entry name" value="UraD-Like"/>
    <property type="match status" value="1"/>
</dbReference>
<evidence type="ECO:0000256" key="1">
    <source>
        <dbReference type="ARBA" id="ARBA00001163"/>
    </source>
</evidence>
<comment type="pathway">
    <text evidence="2">Purine metabolism; urate degradation; (S)-allantoin from urate: step 3/3.</text>
</comment>
<evidence type="ECO:0000256" key="2">
    <source>
        <dbReference type="ARBA" id="ARBA00004754"/>
    </source>
</evidence>
<sequence>MASEYGHTSFSEVPQSFNNSLHWIVMEESNFLECCGSMRFAMEMASASPFSSLQHALNVANDVWFNKINIHSWLMALNDQSNICEKSPYSHASCCSASTTAMNSILQEIYALSMKYLEKFGFPYFRIDFDWDTDVILMDLKRGYIRSTTESPLIQAAVKDFDLNKKPYPIDDLDPVARENVRRFCEIWSP</sequence>
<evidence type="ECO:0000256" key="4">
    <source>
        <dbReference type="ARBA" id="ARBA00022631"/>
    </source>
</evidence>
<dbReference type="EC" id="4.1.1.97" evidence="3"/>
<evidence type="ECO:0000259" key="7">
    <source>
        <dbReference type="Pfam" id="PF09349"/>
    </source>
</evidence>
<dbReference type="InterPro" id="IPR018020">
    <property type="entry name" value="OHCU_decarboxylase"/>
</dbReference>
<dbReference type="Proteomes" id="UP001341840">
    <property type="component" value="Unassembled WGS sequence"/>
</dbReference>
<name>A0ABU6WQJ8_9FABA</name>
<dbReference type="PANTHER" id="PTHR43466:SF1">
    <property type="entry name" value="2-OXO-4-HYDROXY-4-CARBOXY-5-UREIDOIMIDAZOLINE DECARBOXYLASE-RELATED"/>
    <property type="match status" value="1"/>
</dbReference>
<dbReference type="InterPro" id="IPR036778">
    <property type="entry name" value="OHCU_decarboxylase_sf"/>
</dbReference>
<evidence type="ECO:0000256" key="5">
    <source>
        <dbReference type="ARBA" id="ARBA00022793"/>
    </source>
</evidence>
<keyword evidence="6" id="KW-0456">Lyase</keyword>
<dbReference type="Gene3D" id="1.10.3330.10">
    <property type="entry name" value="Oxo-4-hydroxy-4-carboxy-5-ureidoimidazoline decarboxylase"/>
    <property type="match status" value="1"/>
</dbReference>
<keyword evidence="9" id="KW-1185">Reference proteome</keyword>
<evidence type="ECO:0000313" key="8">
    <source>
        <dbReference type="EMBL" id="MED6186503.1"/>
    </source>
</evidence>
<keyword evidence="4" id="KW-0659">Purine metabolism</keyword>
<comment type="catalytic activity">
    <reaction evidence="1">
        <text>5-hydroxy-2-oxo-4-ureido-2,5-dihydro-1H-imidazole-5-carboxylate + H(+) = (S)-allantoin + CO2</text>
        <dbReference type="Rhea" id="RHEA:26301"/>
        <dbReference type="ChEBI" id="CHEBI:15378"/>
        <dbReference type="ChEBI" id="CHEBI:15678"/>
        <dbReference type="ChEBI" id="CHEBI:16526"/>
        <dbReference type="ChEBI" id="CHEBI:58639"/>
        <dbReference type="EC" id="4.1.1.97"/>
    </reaction>
</comment>
<dbReference type="PANTHER" id="PTHR43466">
    <property type="entry name" value="2-OXO-4-HYDROXY-4-CARBOXY-5-UREIDOIMIDAZOLINE DECARBOXYLASE-RELATED"/>
    <property type="match status" value="1"/>
</dbReference>
<organism evidence="8 9">
    <name type="scientific">Stylosanthes scabra</name>
    <dbReference type="NCBI Taxonomy" id="79078"/>
    <lineage>
        <taxon>Eukaryota</taxon>
        <taxon>Viridiplantae</taxon>
        <taxon>Streptophyta</taxon>
        <taxon>Embryophyta</taxon>
        <taxon>Tracheophyta</taxon>
        <taxon>Spermatophyta</taxon>
        <taxon>Magnoliopsida</taxon>
        <taxon>eudicotyledons</taxon>
        <taxon>Gunneridae</taxon>
        <taxon>Pentapetalae</taxon>
        <taxon>rosids</taxon>
        <taxon>fabids</taxon>
        <taxon>Fabales</taxon>
        <taxon>Fabaceae</taxon>
        <taxon>Papilionoideae</taxon>
        <taxon>50 kb inversion clade</taxon>
        <taxon>dalbergioids sensu lato</taxon>
        <taxon>Dalbergieae</taxon>
        <taxon>Pterocarpus clade</taxon>
        <taxon>Stylosanthes</taxon>
    </lineage>
</organism>
<comment type="caution">
    <text evidence="8">The sequence shown here is derived from an EMBL/GenBank/DDBJ whole genome shotgun (WGS) entry which is preliminary data.</text>
</comment>
<evidence type="ECO:0000313" key="9">
    <source>
        <dbReference type="Proteomes" id="UP001341840"/>
    </source>
</evidence>
<accession>A0ABU6WQJ8</accession>
<proteinExistence type="predicted"/>